<evidence type="ECO:0000313" key="1">
    <source>
        <dbReference type="EMBL" id="GAE26712.1"/>
    </source>
</evidence>
<dbReference type="RefSeq" id="WP_034746856.1">
    <property type="nucleotide sequence ID" value="NZ_BAUT01000030.1"/>
</dbReference>
<dbReference type="Proteomes" id="UP000018890">
    <property type="component" value="Unassembled WGS sequence"/>
</dbReference>
<dbReference type="AlphaFoldDB" id="W4Q3Z8"/>
<reference evidence="1" key="1">
    <citation type="journal article" date="2014" name="Genome Announc.">
        <title>Draft Genome Sequences of Three Alkaliphilic Bacillus Strains, Bacillus wakoensis JCM 9140T, Bacillus akibai JCM 9157T, and Bacillus hemicellulosilyticus JCM 9152T.</title>
        <authorList>
            <person name="Yuki M."/>
            <person name="Oshima K."/>
            <person name="Suda W."/>
            <person name="Oshida Y."/>
            <person name="Kitamura K."/>
            <person name="Iida T."/>
            <person name="Hattori M."/>
            <person name="Ohkuma M."/>
        </authorList>
    </citation>
    <scope>NUCLEOTIDE SEQUENCE [LARGE SCALE GENOMIC DNA]</scope>
    <source>
        <strain evidence="1">JCM 9140</strain>
    </source>
</reference>
<dbReference type="STRING" id="1236970.JCM9140_2802"/>
<protein>
    <submittedName>
        <fullName evidence="1">Uncharacterized protein</fullName>
    </submittedName>
</protein>
<organism evidence="1 2">
    <name type="scientific">Halalkalibacter wakoensis JCM 9140</name>
    <dbReference type="NCBI Taxonomy" id="1236970"/>
    <lineage>
        <taxon>Bacteria</taxon>
        <taxon>Bacillati</taxon>
        <taxon>Bacillota</taxon>
        <taxon>Bacilli</taxon>
        <taxon>Bacillales</taxon>
        <taxon>Bacillaceae</taxon>
        <taxon>Halalkalibacter</taxon>
    </lineage>
</organism>
<proteinExistence type="predicted"/>
<keyword evidence="2" id="KW-1185">Reference proteome</keyword>
<dbReference type="EMBL" id="BAUT01000030">
    <property type="protein sequence ID" value="GAE26712.1"/>
    <property type="molecule type" value="Genomic_DNA"/>
</dbReference>
<evidence type="ECO:0000313" key="2">
    <source>
        <dbReference type="Proteomes" id="UP000018890"/>
    </source>
</evidence>
<sequence length="70" mass="8242">MLRKDRRDERDTLDDVLKNELDNDLRIKDKNINIAKVVDSGNAFVDVTVDSESKARVRTLSDEIRDRRRK</sequence>
<comment type="caution">
    <text evidence="1">The sequence shown here is derived from an EMBL/GenBank/DDBJ whole genome shotgun (WGS) entry which is preliminary data.</text>
</comment>
<name>W4Q3Z8_9BACI</name>
<gene>
    <name evidence="1" type="ORF">JCM9140_2802</name>
</gene>
<accession>W4Q3Z8</accession>
<dbReference type="OrthoDB" id="2983404at2"/>